<protein>
    <submittedName>
        <fullName evidence="1">Gene transfer agent family protein</fullName>
    </submittedName>
</protein>
<dbReference type="EMBL" id="WBWF01000003">
    <property type="protein sequence ID" value="KAB2705058.1"/>
    <property type="molecule type" value="Genomic_DNA"/>
</dbReference>
<accession>A0A256GIA9</accession>
<comment type="caution">
    <text evidence="2">The sequence shown here is derived from an EMBL/GenBank/DDBJ whole genome shotgun (WGS) entry which is preliminary data.</text>
</comment>
<keyword evidence="4" id="KW-1185">Reference proteome</keyword>
<evidence type="ECO:0000313" key="1">
    <source>
        <dbReference type="EMBL" id="KAB2705058.1"/>
    </source>
</evidence>
<dbReference type="AlphaFoldDB" id="A0A256GIA9"/>
<dbReference type="Proteomes" id="UP000435957">
    <property type="component" value="Unassembled WGS sequence"/>
</dbReference>
<reference evidence="2 3" key="1">
    <citation type="submission" date="2017-07" db="EMBL/GenBank/DDBJ databases">
        <title>Draft genome of Ochrobactrum lupini type strain LUP21.</title>
        <authorList>
            <person name="Krzyzanowska D.M."/>
            <person name="Jafra S."/>
        </authorList>
    </citation>
    <scope>NUCLEOTIDE SEQUENCE [LARGE SCALE GENOMIC DNA]</scope>
    <source>
        <strain evidence="2 3">LUP21</strain>
    </source>
</reference>
<dbReference type="EMBL" id="NNRN01000053">
    <property type="protein sequence ID" value="OYR26894.1"/>
    <property type="molecule type" value="Genomic_DNA"/>
</dbReference>
<organism evidence="2 3">
    <name type="scientific">Brucella lupini</name>
    <dbReference type="NCBI Taxonomy" id="255457"/>
    <lineage>
        <taxon>Bacteria</taxon>
        <taxon>Pseudomonadati</taxon>
        <taxon>Pseudomonadota</taxon>
        <taxon>Alphaproteobacteria</taxon>
        <taxon>Hyphomicrobiales</taxon>
        <taxon>Brucellaceae</taxon>
        <taxon>Brucella/Ochrobactrum group</taxon>
        <taxon>Brucella</taxon>
    </lineage>
</organism>
<dbReference type="Proteomes" id="UP000216363">
    <property type="component" value="Unassembled WGS sequence"/>
</dbReference>
<dbReference type="InterPro" id="IPR021791">
    <property type="entry name" value="Phage_TAC_11"/>
</dbReference>
<gene>
    <name evidence="2" type="ORF">CES86_3246</name>
    <name evidence="1" type="ORF">F9L03_06620</name>
</gene>
<evidence type="ECO:0000313" key="2">
    <source>
        <dbReference type="EMBL" id="OYR26894.1"/>
    </source>
</evidence>
<evidence type="ECO:0000313" key="3">
    <source>
        <dbReference type="Proteomes" id="UP000216363"/>
    </source>
</evidence>
<name>A0A256GIA9_9HYPH</name>
<proteinExistence type="predicted"/>
<dbReference type="RefSeq" id="WP_094515026.1">
    <property type="nucleotide sequence ID" value="NZ_JBHEEP010000002.1"/>
</dbReference>
<dbReference type="Pfam" id="PF11836">
    <property type="entry name" value="Phage_TAC_11"/>
    <property type="match status" value="1"/>
</dbReference>
<reference evidence="1 4" key="2">
    <citation type="submission" date="2019-09" db="EMBL/GenBank/DDBJ databases">
        <title>Taxonomic organization of the family Brucellaceae based on a phylogenomic approach.</title>
        <authorList>
            <person name="Leclercq S."/>
            <person name="Cloeckaert A."/>
            <person name="Zygmunt M.S."/>
        </authorList>
    </citation>
    <scope>NUCLEOTIDE SEQUENCE [LARGE SCALE GENOMIC DNA]</scope>
    <source>
        <strain evidence="1 4">LUP23</strain>
    </source>
</reference>
<evidence type="ECO:0000313" key="4">
    <source>
        <dbReference type="Proteomes" id="UP000435957"/>
    </source>
</evidence>
<sequence>MENKIFSKTTQVFGDNEYTFALTWAGAQEWEEKTGRSLYQTFDAMVATKAGFVSDVKEIIRISLIGGGMAPADAFRLVKQYVESRPLSESLPVALAAAEAFLFGADDEPETANG</sequence>